<feature type="chain" id="PRO_5038948814" description="SGNH hydrolase-type esterase domain-containing protein" evidence="1">
    <location>
        <begin position="31"/>
        <end position="449"/>
    </location>
</feature>
<feature type="signal peptide" evidence="1">
    <location>
        <begin position="1"/>
        <end position="30"/>
    </location>
</feature>
<dbReference type="Proteomes" id="UP000011863">
    <property type="component" value="Chromosome"/>
</dbReference>
<dbReference type="EMBL" id="AP012057">
    <property type="protein sequence ID" value="BAN03043.1"/>
    <property type="molecule type" value="Genomic_DNA"/>
</dbReference>
<reference evidence="2 3" key="1">
    <citation type="journal article" date="2013" name="Int. J. Syst. Evol. Microbiol.">
        <title>Ilumatobacter nonamiense sp. nov. and Ilumatobacter coccineum sp. nov., isolated from seashore sand.</title>
        <authorList>
            <person name="Matsumoto A."/>
            <person name="Kasai H."/>
            <person name="Matsuo Y."/>
            <person name="Shizuri Y."/>
            <person name="Ichikawa N."/>
            <person name="Fujita N."/>
            <person name="Omura S."/>
            <person name="Takahashi Y."/>
        </authorList>
    </citation>
    <scope>NUCLEOTIDE SEQUENCE [LARGE SCALE GENOMIC DNA]</scope>
    <source>
        <strain evidence="3">NBRC 103263 / KCTC 29153 / YM16-304</strain>
    </source>
</reference>
<accession>A0A6C7E9M7</accession>
<evidence type="ECO:0000313" key="2">
    <source>
        <dbReference type="EMBL" id="BAN03043.1"/>
    </source>
</evidence>
<evidence type="ECO:0008006" key="4">
    <source>
        <dbReference type="Google" id="ProtNLM"/>
    </source>
</evidence>
<dbReference type="InterPro" id="IPR036514">
    <property type="entry name" value="SGNH_hydro_sf"/>
</dbReference>
<sequence>MLTEGHRRRRRTGRWLVAAMAAASIVPATAADARPAPAPSPAVDVRIAAPAPVSLPTAAVAMGDSFISGEGAGSYQAVVDVNGNAQGFPGWSADNSNAFFCHRSANASIQQANLPGISARFNLACSGGQPHDMANDSINRASGRTVEAQIDQLVAVSQTHDIDVVLIGLGSNNSSFTFGDAAAECAGRFVADGYIGWWEFWVPIINWITGSSSPQDPCTVNDLASAAELNTAEAETVAAVRQILQTLDQIDADGEHTVVLQDYTNPLPPDFDNKFYKESRRTDTRDKFRDLVRERYAGGCPAHRASLGPAHQFSQGLGNLVEGVHSTLSAEFPATDLVYLNVQRAFDGARLCENSNSPSGVLATPVRLMDKSGGVPTGVHLTSINGTDKLDISRIQGVCTDWFQTCQESWHPNAAGHAVLGQCLSAAVAASSDRIDCVRNPSSGAISAS</sequence>
<keyword evidence="1" id="KW-0732">Signal</keyword>
<dbReference type="Gene3D" id="3.40.50.1110">
    <property type="entry name" value="SGNH hydrolase"/>
    <property type="match status" value="1"/>
</dbReference>
<keyword evidence="3" id="KW-1185">Reference proteome</keyword>
<dbReference type="AlphaFoldDB" id="A0A6C7E9M7"/>
<dbReference type="KEGG" id="aym:YM304_27290"/>
<evidence type="ECO:0000256" key="1">
    <source>
        <dbReference type="SAM" id="SignalP"/>
    </source>
</evidence>
<gene>
    <name evidence="2" type="ORF">YM304_27290</name>
</gene>
<name>A0A6C7E9M7_ILUCY</name>
<organism evidence="2 3">
    <name type="scientific">Ilumatobacter coccineus (strain NBRC 103263 / KCTC 29153 / YM16-304)</name>
    <dbReference type="NCBI Taxonomy" id="1313172"/>
    <lineage>
        <taxon>Bacteria</taxon>
        <taxon>Bacillati</taxon>
        <taxon>Actinomycetota</taxon>
        <taxon>Acidimicrobiia</taxon>
        <taxon>Acidimicrobiales</taxon>
        <taxon>Ilumatobacteraceae</taxon>
        <taxon>Ilumatobacter</taxon>
    </lineage>
</organism>
<proteinExistence type="predicted"/>
<evidence type="ECO:0000313" key="3">
    <source>
        <dbReference type="Proteomes" id="UP000011863"/>
    </source>
</evidence>
<dbReference type="RefSeq" id="WP_015442290.1">
    <property type="nucleotide sequence ID" value="NC_020520.1"/>
</dbReference>
<dbReference type="SUPFAM" id="SSF52266">
    <property type="entry name" value="SGNH hydrolase"/>
    <property type="match status" value="1"/>
</dbReference>
<protein>
    <recommendedName>
        <fullName evidence="4">SGNH hydrolase-type esterase domain-containing protein</fullName>
    </recommendedName>
</protein>